<dbReference type="InterPro" id="IPR036188">
    <property type="entry name" value="FAD/NAD-bd_sf"/>
</dbReference>
<comment type="similarity">
    <text evidence="2">Belongs to the flavin monoamine oxidase family.</text>
</comment>
<dbReference type="PRINTS" id="PR00419">
    <property type="entry name" value="ADXRDTASE"/>
</dbReference>
<keyword evidence="7" id="KW-0862">Zinc</keyword>
<dbReference type="AlphaFoldDB" id="A0A6P8I5S2"/>
<dbReference type="InParanoid" id="A0A6P8I5S2"/>
<sequence>MGNTNYRPFDLGSCAELSNGCTGDGYTSRWYHISNGEHFCNACFDHMYRSHKDGYEAYAKWKFEWGGYCQREASTKTYVAETVMAYWVKCKKCGKWRSLPRTEGDLTPDLAKEWSCKSFTTSKKAKAKGPHPCDLPEDERVSGASTPGWLLSLFEPPLLKNSPATQYLKTYFPDGVGLSPVLNDDKEKIETNTNGSCSTGYLQPFYNPDIGESAFTFRPDTMEQEEEAYFPHFASTREASIIYLTLRNLILALWASGCKECLTKDKVADNIITRGLVRIPLIQEAENILRYLSIKGIVNHGIIDNIESSLSDQKLSVIVIGAGASGLSAARHLSKFGVKVTVLEARNRIGGRVSDDLSLGCCVGKGAQILTGCINNPISVLCEQLGLSMKHISGHCDLLDNKGQAADISVDKKVEFHFNSILDAIAEWRKGKTEDMPLEDRIQEMHKIFLEETQIEFSE</sequence>
<dbReference type="Proteomes" id="UP000515163">
    <property type="component" value="Unplaced"/>
</dbReference>
<dbReference type="InterPro" id="IPR050281">
    <property type="entry name" value="Flavin_monoamine_oxidase"/>
</dbReference>
<evidence type="ECO:0000256" key="5">
    <source>
        <dbReference type="ARBA" id="ARBA00022771"/>
    </source>
</evidence>
<dbReference type="PROSITE" id="PS51050">
    <property type="entry name" value="ZF_CW"/>
    <property type="match status" value="1"/>
</dbReference>
<protein>
    <submittedName>
        <fullName evidence="12">Lysine-specific histone demethylase 1B-like</fullName>
    </submittedName>
</protein>
<gene>
    <name evidence="12" type="primary">LOC116299403</name>
</gene>
<evidence type="ECO:0000256" key="6">
    <source>
        <dbReference type="ARBA" id="ARBA00022827"/>
    </source>
</evidence>
<keyword evidence="3" id="KW-0285">Flavoprotein</keyword>
<dbReference type="InterPro" id="IPR007526">
    <property type="entry name" value="SWIRM"/>
</dbReference>
<evidence type="ECO:0000256" key="2">
    <source>
        <dbReference type="ARBA" id="ARBA00005995"/>
    </source>
</evidence>
<evidence type="ECO:0000256" key="4">
    <source>
        <dbReference type="ARBA" id="ARBA00022723"/>
    </source>
</evidence>
<evidence type="ECO:0000256" key="3">
    <source>
        <dbReference type="ARBA" id="ARBA00022630"/>
    </source>
</evidence>
<proteinExistence type="inferred from homology"/>
<dbReference type="GO" id="GO:0008270">
    <property type="term" value="F:zinc ion binding"/>
    <property type="evidence" value="ECO:0007669"/>
    <property type="project" value="UniProtKB-KW"/>
</dbReference>
<dbReference type="SUPFAM" id="SSF46689">
    <property type="entry name" value="Homeodomain-like"/>
    <property type="match status" value="1"/>
</dbReference>
<comment type="cofactor">
    <cofactor evidence="1">
        <name>FAD</name>
        <dbReference type="ChEBI" id="CHEBI:57692"/>
    </cofactor>
</comment>
<feature type="unsure residue" description="E or Q" evidence="12">
    <location>
        <position position="225"/>
    </location>
</feature>
<keyword evidence="11" id="KW-1185">Reference proteome</keyword>
<dbReference type="InterPro" id="IPR036388">
    <property type="entry name" value="WH-like_DNA-bd_sf"/>
</dbReference>
<organism evidence="11 12">
    <name type="scientific">Actinia tenebrosa</name>
    <name type="common">Australian red waratah sea anemone</name>
    <dbReference type="NCBI Taxonomy" id="6105"/>
    <lineage>
        <taxon>Eukaryota</taxon>
        <taxon>Metazoa</taxon>
        <taxon>Cnidaria</taxon>
        <taxon>Anthozoa</taxon>
        <taxon>Hexacorallia</taxon>
        <taxon>Actiniaria</taxon>
        <taxon>Actiniidae</taxon>
        <taxon>Actinia</taxon>
    </lineage>
</organism>
<keyword evidence="6" id="KW-0274">FAD</keyword>
<dbReference type="OrthoDB" id="5947861at2759"/>
<dbReference type="PROSITE" id="PS50934">
    <property type="entry name" value="SWIRM"/>
    <property type="match status" value="1"/>
</dbReference>
<feature type="domain" description="CW-type" evidence="10">
    <location>
        <begin position="81"/>
        <end position="141"/>
    </location>
</feature>
<dbReference type="FunCoup" id="A0A6P8I5S2">
    <property type="interactions" value="1322"/>
</dbReference>
<dbReference type="InterPro" id="IPR011124">
    <property type="entry name" value="Znf_CW"/>
</dbReference>
<keyword evidence="4" id="KW-0479">Metal-binding</keyword>
<dbReference type="Gene3D" id="1.10.10.10">
    <property type="entry name" value="Winged helix-like DNA-binding domain superfamily/Winged helix DNA-binding domain"/>
    <property type="match status" value="1"/>
</dbReference>
<dbReference type="SUPFAM" id="SSF51905">
    <property type="entry name" value="FAD/NAD(P)-binding domain"/>
    <property type="match status" value="1"/>
</dbReference>
<evidence type="ECO:0000256" key="8">
    <source>
        <dbReference type="ARBA" id="ARBA00023002"/>
    </source>
</evidence>
<name>A0A6P8I5S2_ACTTE</name>
<dbReference type="Pfam" id="PF07496">
    <property type="entry name" value="zf-CW"/>
    <property type="match status" value="1"/>
</dbReference>
<feature type="non-terminal residue" evidence="12">
    <location>
        <position position="459"/>
    </location>
</feature>
<evidence type="ECO:0000259" key="10">
    <source>
        <dbReference type="PROSITE" id="PS51050"/>
    </source>
</evidence>
<dbReference type="RefSeq" id="XP_031563919.1">
    <property type="nucleotide sequence ID" value="XM_031708059.1"/>
</dbReference>
<dbReference type="Gene3D" id="3.30.40.100">
    <property type="match status" value="1"/>
</dbReference>
<dbReference type="InterPro" id="IPR002937">
    <property type="entry name" value="Amino_oxidase"/>
</dbReference>
<keyword evidence="5" id="KW-0863">Zinc-finger</keyword>
<dbReference type="Gene3D" id="3.50.50.60">
    <property type="entry name" value="FAD/NAD(P)-binding domain"/>
    <property type="match status" value="1"/>
</dbReference>
<evidence type="ECO:0000313" key="11">
    <source>
        <dbReference type="Proteomes" id="UP000515163"/>
    </source>
</evidence>
<evidence type="ECO:0000256" key="1">
    <source>
        <dbReference type="ARBA" id="ARBA00001974"/>
    </source>
</evidence>
<dbReference type="GO" id="GO:0140682">
    <property type="term" value="F:FAD-dependent H3K4me/H3K4me3 demethylase activity"/>
    <property type="evidence" value="ECO:0007669"/>
    <property type="project" value="UniProtKB-ARBA"/>
</dbReference>
<evidence type="ECO:0000313" key="12">
    <source>
        <dbReference type="RefSeq" id="XP_031563919.1"/>
    </source>
</evidence>
<evidence type="ECO:0000256" key="7">
    <source>
        <dbReference type="ARBA" id="ARBA00022833"/>
    </source>
</evidence>
<feature type="domain" description="SWIRM" evidence="9">
    <location>
        <begin position="208"/>
        <end position="309"/>
    </location>
</feature>
<evidence type="ECO:0000259" key="9">
    <source>
        <dbReference type="PROSITE" id="PS50934"/>
    </source>
</evidence>
<feature type="unsure residue" description="D or N" evidence="12">
    <location>
        <position position="269"/>
    </location>
</feature>
<dbReference type="Pfam" id="PF01593">
    <property type="entry name" value="Amino_oxidase"/>
    <property type="match status" value="1"/>
</dbReference>
<dbReference type="PANTHER" id="PTHR10742">
    <property type="entry name" value="FLAVIN MONOAMINE OXIDASE"/>
    <property type="match status" value="1"/>
</dbReference>
<reference evidence="12" key="1">
    <citation type="submission" date="2025-08" db="UniProtKB">
        <authorList>
            <consortium name="RefSeq"/>
        </authorList>
    </citation>
    <scope>IDENTIFICATION</scope>
    <source>
        <tissue evidence="12">Tentacle</tissue>
    </source>
</reference>
<dbReference type="PANTHER" id="PTHR10742:SF410">
    <property type="entry name" value="LYSINE-SPECIFIC HISTONE DEMETHYLASE 2"/>
    <property type="match status" value="1"/>
</dbReference>
<dbReference type="KEGG" id="aten:116299403"/>
<accession>A0A6P8I5S2</accession>
<keyword evidence="8" id="KW-0560">Oxidoreductase</keyword>
<dbReference type="InterPro" id="IPR009057">
    <property type="entry name" value="Homeodomain-like_sf"/>
</dbReference>